<dbReference type="Pfam" id="PF14594">
    <property type="entry name" value="Sipho_Gp37"/>
    <property type="match status" value="1"/>
</dbReference>
<comment type="caution">
    <text evidence="3">The sequence shown here is derived from an EMBL/GenBank/DDBJ whole genome shotgun (WGS) entry which is preliminary data.</text>
</comment>
<gene>
    <name evidence="3" type="ORF">K5V21_06060</name>
</gene>
<feature type="region of interest" description="Disordered" evidence="1">
    <location>
        <begin position="458"/>
        <end position="502"/>
    </location>
</feature>
<evidence type="ECO:0000313" key="4">
    <source>
        <dbReference type="Proteomes" id="UP001299068"/>
    </source>
</evidence>
<dbReference type="PANTHER" id="PTHR37456:SF6">
    <property type="entry name" value="COLLAGEN ALPHA-1(XXIII) CHAIN-LIKE ISOFORM X2"/>
    <property type="match status" value="1"/>
</dbReference>
<protein>
    <recommendedName>
        <fullName evidence="2">Gp28/Gp37-like domain-containing protein</fullName>
    </recommendedName>
</protein>
<dbReference type="EMBL" id="JAIKTU010000004">
    <property type="protein sequence ID" value="MBY0755018.1"/>
    <property type="molecule type" value="Genomic_DNA"/>
</dbReference>
<dbReference type="InterPro" id="IPR029432">
    <property type="entry name" value="Gp28/Gp37-like_dom"/>
</dbReference>
<sequence>MDTTIRVIDNKFNFLGIIEDYSSFYFIRNYYQAKEFQLVCSLKYKDILKDGNILFITPNKPLIVETPIIDESKKQITVKGRDLKSILERRITVPPPGQIHDSFKGNAEDVIKHYVETNVINPVDKKRKINELVLAPSKHRGKIVSWQSRYKYLNYEINNIGSSTGLGWQVTLDLKNKKFIFDVIEGIDLTTSKSKVIFSDDFNNITDVVKTNDSKNYKTMGYVAGQGEGANREVEEVYRNNEIGLNRRELFIDARDIEEGEKEKLTDRAKAKLKAFDYINSTESTVINTNFIYEKDWNLGDIVIRKMDSDSENLRVTEITEVYEKYFKIDVVLGDIIPNPLEDINQEINSTPNYSGNNGSKLWRPKTDVDGNLSWSLNSSIEAPDIINVRGPRGIRGEQGERGPMGVQGIQGIQGIQGERGLQGVQGENGPQGENGLTPMIGTNGNWFIGNVDTLKPSRGIQGPIGPQGLKGDKGETGPQGSVGPQGSRGERGPQGVQGPAGNGQSYVVFHEFFIATEGQTKFSWNDGYTYPTGINAIAIYLNGIRLTNNIFKETSGNSIEFKIPLSQDDKVFIEAMQAVKDLQGPRGPQGNIGPKGDKGERGEIGLQGVQGERGLQGLIGPRGSDGATPEIGANGNWFIAGRDTLKPSRGTQGPQGIKGDTGPQGAIGPRGTQGIQGIQGPKGETGSIGAQGPKGIQGERGIQGPQGPKGDKGDGTEIIVSNNRPAGNVGGRVWIQTY</sequence>
<keyword evidence="4" id="KW-1185">Reference proteome</keyword>
<evidence type="ECO:0000259" key="2">
    <source>
        <dbReference type="Pfam" id="PF14594"/>
    </source>
</evidence>
<name>A0ABS7KW30_CLOSR</name>
<proteinExistence type="predicted"/>
<dbReference type="Pfam" id="PF01391">
    <property type="entry name" value="Collagen"/>
    <property type="match status" value="2"/>
</dbReference>
<dbReference type="PANTHER" id="PTHR37456">
    <property type="entry name" value="SI:CH211-266K2.1"/>
    <property type="match status" value="1"/>
</dbReference>
<dbReference type="Proteomes" id="UP001299068">
    <property type="component" value="Unassembled WGS sequence"/>
</dbReference>
<dbReference type="Gene3D" id="2.60.120.220">
    <property type="entry name" value="Satellite virus coat domain"/>
    <property type="match status" value="1"/>
</dbReference>
<dbReference type="InterPro" id="IPR008160">
    <property type="entry name" value="Collagen"/>
</dbReference>
<feature type="domain" description="Gp28/Gp37-like" evidence="2">
    <location>
        <begin position="4"/>
        <end position="333"/>
    </location>
</feature>
<dbReference type="InterPro" id="IPR050938">
    <property type="entry name" value="Collagen_Structural_Proteins"/>
</dbReference>
<dbReference type="RefSeq" id="WP_221859953.1">
    <property type="nucleotide sequence ID" value="NZ_JAIKTU010000004.1"/>
</dbReference>
<feature type="region of interest" description="Disordered" evidence="1">
    <location>
        <begin position="421"/>
        <end position="440"/>
    </location>
</feature>
<accession>A0ABS7KW30</accession>
<evidence type="ECO:0000313" key="3">
    <source>
        <dbReference type="EMBL" id="MBY0755018.1"/>
    </source>
</evidence>
<feature type="region of interest" description="Disordered" evidence="1">
    <location>
        <begin position="648"/>
        <end position="729"/>
    </location>
</feature>
<evidence type="ECO:0000256" key="1">
    <source>
        <dbReference type="SAM" id="MobiDB-lite"/>
    </source>
</evidence>
<reference evidence="3 4" key="1">
    <citation type="journal article" date="2021" name="Cell Host Microbe">
        <title>in vivo commensal control of Clostridioides difficile virulence.</title>
        <authorList>
            <person name="Girinathan B.P."/>
            <person name="Dibenedetto N."/>
            <person name="Worley J.N."/>
            <person name="Peltier J."/>
            <person name="Arrieta-Ortiz M.L."/>
            <person name="Rupa Christinal Immanuel S."/>
            <person name="Lavin R."/>
            <person name="Delaney M.L."/>
            <person name="Cummins C."/>
            <person name="Hoffmann M."/>
            <person name="Luo Y."/>
            <person name="Gonzalez-Escalona N."/>
            <person name="Allard M."/>
            <person name="Onderdonk A.B."/>
            <person name="Gerber G.K."/>
            <person name="Sonenshein A.L."/>
            <person name="Baliga N."/>
            <person name="Dupuy B."/>
            <person name="Bry L."/>
        </authorList>
    </citation>
    <scope>NUCLEOTIDE SEQUENCE [LARGE SCALE GENOMIC DNA]</scope>
    <source>
        <strain evidence="3 4">DSM 599</strain>
    </source>
</reference>
<organism evidence="3 4">
    <name type="scientific">Clostridium sardiniense</name>
    <name type="common">Clostridium absonum</name>
    <dbReference type="NCBI Taxonomy" id="29369"/>
    <lineage>
        <taxon>Bacteria</taxon>
        <taxon>Bacillati</taxon>
        <taxon>Bacillota</taxon>
        <taxon>Clostridia</taxon>
        <taxon>Eubacteriales</taxon>
        <taxon>Clostridiaceae</taxon>
        <taxon>Clostridium</taxon>
    </lineage>
</organism>
<feature type="region of interest" description="Disordered" evidence="1">
    <location>
        <begin position="583"/>
        <end position="602"/>
    </location>
</feature>